<dbReference type="GO" id="GO:0005524">
    <property type="term" value="F:ATP binding"/>
    <property type="evidence" value="ECO:0007669"/>
    <property type="project" value="UniProtKB-KW"/>
</dbReference>
<dbReference type="PANTHER" id="PTHR45453:SF2">
    <property type="entry name" value="HISTIDINE KINASE"/>
    <property type="match status" value="1"/>
</dbReference>
<evidence type="ECO:0000256" key="5">
    <source>
        <dbReference type="ARBA" id="ARBA00022679"/>
    </source>
</evidence>
<dbReference type="GO" id="GO:0000155">
    <property type="term" value="F:phosphorelay sensor kinase activity"/>
    <property type="evidence" value="ECO:0007669"/>
    <property type="project" value="TreeGrafter"/>
</dbReference>
<evidence type="ECO:0000256" key="7">
    <source>
        <dbReference type="ARBA" id="ARBA00022741"/>
    </source>
</evidence>
<reference evidence="16 18" key="2">
    <citation type="submission" date="2019-03" db="EMBL/GenBank/DDBJ databases">
        <title>Genomic Encyclopedia of Type Strains, Phase IV (KMG-IV): sequencing the most valuable type-strain genomes for metagenomic binning, comparative biology and taxonomic classification.</title>
        <authorList>
            <person name="Goeker M."/>
        </authorList>
    </citation>
    <scope>NUCLEOTIDE SEQUENCE [LARGE SCALE GENOMIC DNA]</scope>
    <source>
        <strain evidence="16 18">DSM 20580</strain>
    </source>
</reference>
<dbReference type="Proteomes" id="UP000294641">
    <property type="component" value="Unassembled WGS sequence"/>
</dbReference>
<evidence type="ECO:0000256" key="4">
    <source>
        <dbReference type="ARBA" id="ARBA00022475"/>
    </source>
</evidence>
<evidence type="ECO:0000256" key="8">
    <source>
        <dbReference type="ARBA" id="ARBA00022777"/>
    </source>
</evidence>
<dbReference type="GO" id="GO:0016036">
    <property type="term" value="P:cellular response to phosphate starvation"/>
    <property type="evidence" value="ECO:0007669"/>
    <property type="project" value="TreeGrafter"/>
</dbReference>
<feature type="transmembrane region" description="Helical" evidence="13">
    <location>
        <begin position="37"/>
        <end position="60"/>
    </location>
</feature>
<dbReference type="InterPro" id="IPR050351">
    <property type="entry name" value="BphY/WalK/GraS-like"/>
</dbReference>
<keyword evidence="18" id="KW-1185">Reference proteome</keyword>
<sequence length="329" mass="38535">MEAFKLFVKDHVMFFFFELFVACFILLLYWLDGFRNTSTMIYTLIITVVLTLTFLCMRYIMRQSFYKKIAQLPKSMDDALQNNAKTAEHERVETYMHELYRIYQLEAQELYAKQNRHLQFMNQWVHQMKTPLSVMEMMLQEDGPLDKKSTREEMERLKHGLEMVLMNARLDTFEEDMKIEQMPLKQIITEVVNQHKRLFISNHVFPSIDVDESIEVPTDLKWIKFIIGQFLTNAVKYTFDDGKKVYMTAEKSDDGVALKIRDEGIGIPANDLKRVTKAFFTGENGRKSGESTGMGLYLAKEICAKLGHKMEIESEVNQGTTVTIHFKYS</sequence>
<evidence type="ECO:0000256" key="3">
    <source>
        <dbReference type="ARBA" id="ARBA00012438"/>
    </source>
</evidence>
<keyword evidence="12 13" id="KW-0472">Membrane</keyword>
<dbReference type="PANTHER" id="PTHR45453">
    <property type="entry name" value="PHOSPHATE REGULON SENSOR PROTEIN PHOR"/>
    <property type="match status" value="1"/>
</dbReference>
<evidence type="ECO:0000256" key="13">
    <source>
        <dbReference type="SAM" id="Phobius"/>
    </source>
</evidence>
<keyword evidence="5 15" id="KW-0808">Transferase</keyword>
<evidence type="ECO:0000256" key="1">
    <source>
        <dbReference type="ARBA" id="ARBA00000085"/>
    </source>
</evidence>
<dbReference type="EMBL" id="UGNP01000001">
    <property type="protein sequence ID" value="STX10617.1"/>
    <property type="molecule type" value="Genomic_DNA"/>
</dbReference>
<dbReference type="InterPro" id="IPR036890">
    <property type="entry name" value="HATPase_C_sf"/>
</dbReference>
<evidence type="ECO:0000256" key="12">
    <source>
        <dbReference type="ARBA" id="ARBA00023136"/>
    </source>
</evidence>
<accession>A0A8B4QD31</accession>
<dbReference type="OrthoDB" id="9780487at2"/>
<dbReference type="AlphaFoldDB" id="A0A8B4QD31"/>
<dbReference type="EMBL" id="SNZG01000002">
    <property type="protein sequence ID" value="TDR43364.1"/>
    <property type="molecule type" value="Genomic_DNA"/>
</dbReference>
<feature type="transmembrane region" description="Helical" evidence="13">
    <location>
        <begin position="12"/>
        <end position="31"/>
    </location>
</feature>
<keyword evidence="6 13" id="KW-0812">Transmembrane</keyword>
<evidence type="ECO:0000256" key="10">
    <source>
        <dbReference type="ARBA" id="ARBA00022989"/>
    </source>
</evidence>
<keyword evidence="9" id="KW-0067">ATP-binding</keyword>
<evidence type="ECO:0000313" key="17">
    <source>
        <dbReference type="Proteomes" id="UP000254330"/>
    </source>
</evidence>
<keyword evidence="4" id="KW-1003">Cell membrane</keyword>
<dbReference type="EC" id="2.7.13.3" evidence="3"/>
<evidence type="ECO:0000313" key="15">
    <source>
        <dbReference type="EMBL" id="STX10617.1"/>
    </source>
</evidence>
<name>A0A8B4QD31_9BACL</name>
<comment type="caution">
    <text evidence="15">The sequence shown here is derived from an EMBL/GenBank/DDBJ whole genome shotgun (WGS) entry which is preliminary data.</text>
</comment>
<reference evidence="15 17" key="1">
    <citation type="submission" date="2018-06" db="EMBL/GenBank/DDBJ databases">
        <authorList>
            <consortium name="Pathogen Informatics"/>
            <person name="Doyle S."/>
        </authorList>
    </citation>
    <scope>NUCLEOTIDE SEQUENCE [LARGE SCALE GENOMIC DNA]</scope>
    <source>
        <strain evidence="15 17">NCTC10597</strain>
    </source>
</reference>
<dbReference type="SUPFAM" id="SSF55874">
    <property type="entry name" value="ATPase domain of HSP90 chaperone/DNA topoisomerase II/histidine kinase"/>
    <property type="match status" value="1"/>
</dbReference>
<dbReference type="SMART" id="SM00387">
    <property type="entry name" value="HATPase_c"/>
    <property type="match status" value="1"/>
</dbReference>
<keyword evidence="8 15" id="KW-0418">Kinase</keyword>
<dbReference type="Proteomes" id="UP000254330">
    <property type="component" value="Unassembled WGS sequence"/>
</dbReference>
<keyword evidence="7" id="KW-0547">Nucleotide-binding</keyword>
<keyword evidence="11" id="KW-0902">Two-component regulatory system</keyword>
<comment type="subcellular location">
    <subcellularLocation>
        <location evidence="2">Cell membrane</location>
        <topology evidence="2">Multi-pass membrane protein</topology>
    </subcellularLocation>
</comment>
<dbReference type="PROSITE" id="PS50109">
    <property type="entry name" value="HIS_KIN"/>
    <property type="match status" value="1"/>
</dbReference>
<dbReference type="InterPro" id="IPR005467">
    <property type="entry name" value="His_kinase_dom"/>
</dbReference>
<dbReference type="InterPro" id="IPR004358">
    <property type="entry name" value="Sig_transdc_His_kin-like_C"/>
</dbReference>
<dbReference type="RefSeq" id="WP_109348436.1">
    <property type="nucleotide sequence ID" value="NZ_BJUE01000052.1"/>
</dbReference>
<comment type="catalytic activity">
    <reaction evidence="1">
        <text>ATP + protein L-histidine = ADP + protein N-phospho-L-histidine.</text>
        <dbReference type="EC" id="2.7.13.3"/>
    </reaction>
</comment>
<evidence type="ECO:0000256" key="9">
    <source>
        <dbReference type="ARBA" id="ARBA00022840"/>
    </source>
</evidence>
<evidence type="ECO:0000256" key="11">
    <source>
        <dbReference type="ARBA" id="ARBA00023012"/>
    </source>
</evidence>
<proteinExistence type="predicted"/>
<dbReference type="GO" id="GO:0005886">
    <property type="term" value="C:plasma membrane"/>
    <property type="evidence" value="ECO:0007669"/>
    <property type="project" value="UniProtKB-SubCell"/>
</dbReference>
<evidence type="ECO:0000313" key="16">
    <source>
        <dbReference type="EMBL" id="TDR43364.1"/>
    </source>
</evidence>
<dbReference type="GO" id="GO:0004721">
    <property type="term" value="F:phosphoprotein phosphatase activity"/>
    <property type="evidence" value="ECO:0007669"/>
    <property type="project" value="TreeGrafter"/>
</dbReference>
<evidence type="ECO:0000313" key="18">
    <source>
        <dbReference type="Proteomes" id="UP000294641"/>
    </source>
</evidence>
<evidence type="ECO:0000256" key="6">
    <source>
        <dbReference type="ARBA" id="ARBA00022692"/>
    </source>
</evidence>
<gene>
    <name evidence="15" type="primary">graS_2</name>
    <name evidence="16" type="ORF">DFR61_10244</name>
    <name evidence="15" type="ORF">NCTC10597_02366</name>
</gene>
<dbReference type="Pfam" id="PF02518">
    <property type="entry name" value="HATPase_c"/>
    <property type="match status" value="1"/>
</dbReference>
<feature type="domain" description="Histidine kinase" evidence="14">
    <location>
        <begin position="123"/>
        <end position="329"/>
    </location>
</feature>
<dbReference type="PRINTS" id="PR00344">
    <property type="entry name" value="BCTRLSENSOR"/>
</dbReference>
<dbReference type="InterPro" id="IPR003594">
    <property type="entry name" value="HATPase_dom"/>
</dbReference>
<keyword evidence="10 13" id="KW-1133">Transmembrane helix</keyword>
<dbReference type="FunFam" id="3.30.565.10:FF:000057">
    <property type="entry name" value="Sensor histidine kinase"/>
    <property type="match status" value="1"/>
</dbReference>
<dbReference type="Gene3D" id="3.30.565.10">
    <property type="entry name" value="Histidine kinase-like ATPase, C-terminal domain"/>
    <property type="match status" value="1"/>
</dbReference>
<evidence type="ECO:0000256" key="2">
    <source>
        <dbReference type="ARBA" id="ARBA00004651"/>
    </source>
</evidence>
<protein>
    <recommendedName>
        <fullName evidence="3">histidine kinase</fullName>
        <ecNumber evidence="3">2.7.13.3</ecNumber>
    </recommendedName>
</protein>
<organism evidence="15 17">
    <name type="scientific">Kurthia zopfii</name>
    <dbReference type="NCBI Taxonomy" id="1650"/>
    <lineage>
        <taxon>Bacteria</taxon>
        <taxon>Bacillati</taxon>
        <taxon>Bacillota</taxon>
        <taxon>Bacilli</taxon>
        <taxon>Bacillales</taxon>
        <taxon>Caryophanaceae</taxon>
        <taxon>Kurthia</taxon>
    </lineage>
</organism>
<evidence type="ECO:0000259" key="14">
    <source>
        <dbReference type="PROSITE" id="PS50109"/>
    </source>
</evidence>